<accession>A0A061GYK2</accession>
<keyword evidence="2" id="KW-1133">Transmembrane helix</keyword>
<dbReference type="EMBL" id="CM001887">
    <property type="protein sequence ID" value="EOY32204.1"/>
    <property type="molecule type" value="Genomic_DNA"/>
</dbReference>
<gene>
    <name evidence="3" type="ORF">TCM_039798</name>
</gene>
<protein>
    <submittedName>
        <fullName evidence="3">Uncharacterized protein</fullName>
    </submittedName>
</protein>
<keyword evidence="2" id="KW-0472">Membrane</keyword>
<dbReference type="Proteomes" id="UP000026915">
    <property type="component" value="Chromosome 9"/>
</dbReference>
<sequence>MWQNTANKMHTVWKCYGIYLIFLEFLFLKLKNKRKNKNKKKKLSGERERERGKRGKEEREREKGGGGVVGPRRIGPSALSWPDQ</sequence>
<keyword evidence="4" id="KW-1185">Reference proteome</keyword>
<reference evidence="3 4" key="1">
    <citation type="journal article" date="2013" name="Genome Biol.">
        <title>The genome sequence of the most widely cultivated cacao type and its use to identify candidate genes regulating pod color.</title>
        <authorList>
            <person name="Motamayor J.C."/>
            <person name="Mockaitis K."/>
            <person name="Schmutz J."/>
            <person name="Haiminen N."/>
            <person name="Iii D.L."/>
            <person name="Cornejo O."/>
            <person name="Findley S.D."/>
            <person name="Zheng P."/>
            <person name="Utro F."/>
            <person name="Royaert S."/>
            <person name="Saski C."/>
            <person name="Jenkins J."/>
            <person name="Podicheti R."/>
            <person name="Zhao M."/>
            <person name="Scheffler B.E."/>
            <person name="Stack J.C."/>
            <person name="Feltus F.A."/>
            <person name="Mustiga G.M."/>
            <person name="Amores F."/>
            <person name="Phillips W."/>
            <person name="Marelli J.P."/>
            <person name="May G.D."/>
            <person name="Shapiro H."/>
            <person name="Ma J."/>
            <person name="Bustamante C.D."/>
            <person name="Schnell R.J."/>
            <person name="Main D."/>
            <person name="Gilbert D."/>
            <person name="Parida L."/>
            <person name="Kuhn D.N."/>
        </authorList>
    </citation>
    <scope>NUCLEOTIDE SEQUENCE [LARGE SCALE GENOMIC DNA]</scope>
    <source>
        <strain evidence="4">cv. Matina 1-6</strain>
    </source>
</reference>
<dbReference type="Gramene" id="EOY32204">
    <property type="protein sequence ID" value="EOY32204"/>
    <property type="gene ID" value="TCM_039798"/>
</dbReference>
<name>A0A061GYK2_THECC</name>
<evidence type="ECO:0000313" key="3">
    <source>
        <dbReference type="EMBL" id="EOY32204.1"/>
    </source>
</evidence>
<organism evidence="3 4">
    <name type="scientific">Theobroma cacao</name>
    <name type="common">Cacao</name>
    <name type="synonym">Cocoa</name>
    <dbReference type="NCBI Taxonomy" id="3641"/>
    <lineage>
        <taxon>Eukaryota</taxon>
        <taxon>Viridiplantae</taxon>
        <taxon>Streptophyta</taxon>
        <taxon>Embryophyta</taxon>
        <taxon>Tracheophyta</taxon>
        <taxon>Spermatophyta</taxon>
        <taxon>Magnoliopsida</taxon>
        <taxon>eudicotyledons</taxon>
        <taxon>Gunneridae</taxon>
        <taxon>Pentapetalae</taxon>
        <taxon>rosids</taxon>
        <taxon>malvids</taxon>
        <taxon>Malvales</taxon>
        <taxon>Malvaceae</taxon>
        <taxon>Byttnerioideae</taxon>
        <taxon>Theobroma</taxon>
    </lineage>
</organism>
<dbReference type="HOGENOM" id="CLU_2532033_0_0_1"/>
<dbReference type="InParanoid" id="A0A061GYK2"/>
<keyword evidence="2" id="KW-0812">Transmembrane</keyword>
<evidence type="ECO:0000256" key="1">
    <source>
        <dbReference type="SAM" id="MobiDB-lite"/>
    </source>
</evidence>
<proteinExistence type="predicted"/>
<evidence type="ECO:0000256" key="2">
    <source>
        <dbReference type="SAM" id="Phobius"/>
    </source>
</evidence>
<feature type="compositionally biased region" description="Basic and acidic residues" evidence="1">
    <location>
        <begin position="43"/>
        <end position="64"/>
    </location>
</feature>
<feature type="transmembrane region" description="Helical" evidence="2">
    <location>
        <begin position="12"/>
        <end position="30"/>
    </location>
</feature>
<evidence type="ECO:0000313" key="4">
    <source>
        <dbReference type="Proteomes" id="UP000026915"/>
    </source>
</evidence>
<dbReference type="AlphaFoldDB" id="A0A061GYK2"/>
<feature type="region of interest" description="Disordered" evidence="1">
    <location>
        <begin position="34"/>
        <end position="84"/>
    </location>
</feature>